<protein>
    <recommendedName>
        <fullName evidence="3">Retrotransposon gag domain-containing protein</fullName>
    </recommendedName>
</protein>
<evidence type="ECO:0000313" key="2">
    <source>
        <dbReference type="Proteomes" id="UP001374535"/>
    </source>
</evidence>
<evidence type="ECO:0000313" key="1">
    <source>
        <dbReference type="EMBL" id="WVY96041.1"/>
    </source>
</evidence>
<reference evidence="1 2" key="1">
    <citation type="journal article" date="2023" name="Life. Sci Alliance">
        <title>Evolutionary insights into 3D genome organization and epigenetic landscape of Vigna mungo.</title>
        <authorList>
            <person name="Junaid A."/>
            <person name="Singh B."/>
            <person name="Bhatia S."/>
        </authorList>
    </citation>
    <scope>NUCLEOTIDE SEQUENCE [LARGE SCALE GENOMIC DNA]</scope>
    <source>
        <strain evidence="1">Urdbean</strain>
    </source>
</reference>
<proteinExistence type="predicted"/>
<gene>
    <name evidence="1" type="ORF">V8G54_028192</name>
</gene>
<evidence type="ECO:0008006" key="3">
    <source>
        <dbReference type="Google" id="ProtNLM"/>
    </source>
</evidence>
<dbReference type="AlphaFoldDB" id="A0AAQ3RJ58"/>
<name>A0AAQ3RJ58_VIGMU</name>
<dbReference type="EMBL" id="CP144692">
    <property type="protein sequence ID" value="WVY96041.1"/>
    <property type="molecule type" value="Genomic_DNA"/>
</dbReference>
<sequence length="173" mass="20430">MAENTRLKELATEIARLKDLPAEVCRIAEAMERRERELQKWMEHLTLREQDAENRFQTLESTLGSLLQTKTPPSTKPPPFQVRNVKLDFPRFDGTGVLQWIFKAEQFFNYYRIPDDQRLIIASIHLERKVIPWFQMQNRANAFPTWVSFTRALENEFGPSPYECPRATLFKLT</sequence>
<keyword evidence="2" id="KW-1185">Reference proteome</keyword>
<dbReference type="Proteomes" id="UP001374535">
    <property type="component" value="Chromosome 9"/>
</dbReference>
<accession>A0AAQ3RJ58</accession>
<organism evidence="1 2">
    <name type="scientific">Vigna mungo</name>
    <name type="common">Black gram</name>
    <name type="synonym">Phaseolus mungo</name>
    <dbReference type="NCBI Taxonomy" id="3915"/>
    <lineage>
        <taxon>Eukaryota</taxon>
        <taxon>Viridiplantae</taxon>
        <taxon>Streptophyta</taxon>
        <taxon>Embryophyta</taxon>
        <taxon>Tracheophyta</taxon>
        <taxon>Spermatophyta</taxon>
        <taxon>Magnoliopsida</taxon>
        <taxon>eudicotyledons</taxon>
        <taxon>Gunneridae</taxon>
        <taxon>Pentapetalae</taxon>
        <taxon>rosids</taxon>
        <taxon>fabids</taxon>
        <taxon>Fabales</taxon>
        <taxon>Fabaceae</taxon>
        <taxon>Papilionoideae</taxon>
        <taxon>50 kb inversion clade</taxon>
        <taxon>NPAAA clade</taxon>
        <taxon>indigoferoid/millettioid clade</taxon>
        <taxon>Phaseoleae</taxon>
        <taxon>Vigna</taxon>
    </lineage>
</organism>